<feature type="compositionally biased region" description="Acidic residues" evidence="1">
    <location>
        <begin position="43"/>
        <end position="62"/>
    </location>
</feature>
<reference evidence="2 3" key="1">
    <citation type="submission" date="2024-11" db="EMBL/GenBank/DDBJ databases">
        <title>A near-complete genome assembly of Cinchona calisaya.</title>
        <authorList>
            <person name="Lian D.C."/>
            <person name="Zhao X.W."/>
            <person name="Wei L."/>
        </authorList>
    </citation>
    <scope>NUCLEOTIDE SEQUENCE [LARGE SCALE GENOMIC DNA]</scope>
    <source>
        <tissue evidence="2">Nenye</tissue>
    </source>
</reference>
<protein>
    <submittedName>
        <fullName evidence="2">Uncharacterized protein</fullName>
    </submittedName>
</protein>
<dbReference type="Proteomes" id="UP001630127">
    <property type="component" value="Unassembled WGS sequence"/>
</dbReference>
<proteinExistence type="predicted"/>
<comment type="caution">
    <text evidence="2">The sequence shown here is derived from an EMBL/GenBank/DDBJ whole genome shotgun (WGS) entry which is preliminary data.</text>
</comment>
<feature type="compositionally biased region" description="Polar residues" evidence="1">
    <location>
        <begin position="17"/>
        <end position="34"/>
    </location>
</feature>
<gene>
    <name evidence="2" type="ORF">ACH5RR_026051</name>
</gene>
<name>A0ABD2Z2I0_9GENT</name>
<keyword evidence="3" id="KW-1185">Reference proteome</keyword>
<sequence>MVTTSYLTSPLRDMDSSYPQKEQQSKSQLASHATPTILRDVASDEEEVEKEDTVEDDDDDGEDKACPSGAT</sequence>
<evidence type="ECO:0000256" key="1">
    <source>
        <dbReference type="SAM" id="MobiDB-lite"/>
    </source>
</evidence>
<dbReference type="AlphaFoldDB" id="A0ABD2Z2I0"/>
<evidence type="ECO:0000313" key="2">
    <source>
        <dbReference type="EMBL" id="KAL3513334.1"/>
    </source>
</evidence>
<accession>A0ABD2Z2I0</accession>
<evidence type="ECO:0000313" key="3">
    <source>
        <dbReference type="Proteomes" id="UP001630127"/>
    </source>
</evidence>
<feature type="region of interest" description="Disordered" evidence="1">
    <location>
        <begin position="1"/>
        <end position="71"/>
    </location>
</feature>
<dbReference type="EMBL" id="JBJUIK010000011">
    <property type="protein sequence ID" value="KAL3513334.1"/>
    <property type="molecule type" value="Genomic_DNA"/>
</dbReference>
<organism evidence="2 3">
    <name type="scientific">Cinchona calisaya</name>
    <dbReference type="NCBI Taxonomy" id="153742"/>
    <lineage>
        <taxon>Eukaryota</taxon>
        <taxon>Viridiplantae</taxon>
        <taxon>Streptophyta</taxon>
        <taxon>Embryophyta</taxon>
        <taxon>Tracheophyta</taxon>
        <taxon>Spermatophyta</taxon>
        <taxon>Magnoliopsida</taxon>
        <taxon>eudicotyledons</taxon>
        <taxon>Gunneridae</taxon>
        <taxon>Pentapetalae</taxon>
        <taxon>asterids</taxon>
        <taxon>lamiids</taxon>
        <taxon>Gentianales</taxon>
        <taxon>Rubiaceae</taxon>
        <taxon>Cinchonoideae</taxon>
        <taxon>Cinchoneae</taxon>
        <taxon>Cinchona</taxon>
    </lineage>
</organism>